<dbReference type="EMBL" id="ASHM01006468">
    <property type="protein sequence ID" value="PNY13950.1"/>
    <property type="molecule type" value="Genomic_DNA"/>
</dbReference>
<evidence type="ECO:0000313" key="2">
    <source>
        <dbReference type="EMBL" id="PNY13950.1"/>
    </source>
</evidence>
<evidence type="ECO:0000313" key="3">
    <source>
        <dbReference type="Proteomes" id="UP000236291"/>
    </source>
</evidence>
<name>A0A2K3PF72_TRIPR</name>
<reference evidence="2 3" key="2">
    <citation type="journal article" date="2017" name="Front. Plant Sci.">
        <title>Gene Classification and Mining of Molecular Markers Useful in Red Clover (Trifolium pratense) Breeding.</title>
        <authorList>
            <person name="Istvanek J."/>
            <person name="Dluhosova J."/>
            <person name="Dluhos P."/>
            <person name="Patkova L."/>
            <person name="Nedelnik J."/>
            <person name="Repkova J."/>
        </authorList>
    </citation>
    <scope>NUCLEOTIDE SEQUENCE [LARGE SCALE GENOMIC DNA]</scope>
    <source>
        <strain evidence="3">cv. Tatra</strain>
        <tissue evidence="2">Young leaves</tissue>
    </source>
</reference>
<reference evidence="2 3" key="1">
    <citation type="journal article" date="2014" name="Am. J. Bot.">
        <title>Genome assembly and annotation for red clover (Trifolium pratense; Fabaceae).</title>
        <authorList>
            <person name="Istvanek J."/>
            <person name="Jaros M."/>
            <person name="Krenek A."/>
            <person name="Repkova J."/>
        </authorList>
    </citation>
    <scope>NUCLEOTIDE SEQUENCE [LARGE SCALE GENOMIC DNA]</scope>
    <source>
        <strain evidence="3">cv. Tatra</strain>
        <tissue evidence="2">Young leaves</tissue>
    </source>
</reference>
<dbReference type="Proteomes" id="UP000236291">
    <property type="component" value="Unassembled WGS sequence"/>
</dbReference>
<organism evidence="2 3">
    <name type="scientific">Trifolium pratense</name>
    <name type="common">Red clover</name>
    <dbReference type="NCBI Taxonomy" id="57577"/>
    <lineage>
        <taxon>Eukaryota</taxon>
        <taxon>Viridiplantae</taxon>
        <taxon>Streptophyta</taxon>
        <taxon>Embryophyta</taxon>
        <taxon>Tracheophyta</taxon>
        <taxon>Spermatophyta</taxon>
        <taxon>Magnoliopsida</taxon>
        <taxon>eudicotyledons</taxon>
        <taxon>Gunneridae</taxon>
        <taxon>Pentapetalae</taxon>
        <taxon>rosids</taxon>
        <taxon>fabids</taxon>
        <taxon>Fabales</taxon>
        <taxon>Fabaceae</taxon>
        <taxon>Papilionoideae</taxon>
        <taxon>50 kb inversion clade</taxon>
        <taxon>NPAAA clade</taxon>
        <taxon>Hologalegina</taxon>
        <taxon>IRL clade</taxon>
        <taxon>Trifolieae</taxon>
        <taxon>Trifolium</taxon>
    </lineage>
</organism>
<feature type="compositionally biased region" description="Low complexity" evidence="1">
    <location>
        <begin position="77"/>
        <end position="92"/>
    </location>
</feature>
<dbReference type="AlphaFoldDB" id="A0A2K3PF72"/>
<proteinExistence type="predicted"/>
<gene>
    <name evidence="2" type="ORF">L195_g010619</name>
</gene>
<feature type="region of interest" description="Disordered" evidence="1">
    <location>
        <begin position="56"/>
        <end position="111"/>
    </location>
</feature>
<evidence type="ECO:0000256" key="1">
    <source>
        <dbReference type="SAM" id="MobiDB-lite"/>
    </source>
</evidence>
<feature type="compositionally biased region" description="Polar residues" evidence="1">
    <location>
        <begin position="57"/>
        <end position="76"/>
    </location>
</feature>
<comment type="caution">
    <text evidence="2">The sequence shown here is derived from an EMBL/GenBank/DDBJ whole genome shotgun (WGS) entry which is preliminary data.</text>
</comment>
<sequence>MRYTATTHMEKKTKIFKGEAIGCLNSEDTHIVFVHYLEVKGNKSNIGGSADSDGVISDSQKVNSPSSGFPTTYSSVPSLSTDSMSPTSSLASLREDADSGDHGQSSVSGTDYIPLFDRDKFRGNDGNCIDGPKAHGLASWDTVLQCTAELNADPSLVSIPSFPPGSLSNILDQEHNILGDFSMSRSGYTIGAGGSQPLQPNWQVFYVTP</sequence>
<protein>
    <submittedName>
        <fullName evidence="2">Calmodulin-binding transcription activator 2-like protein</fullName>
    </submittedName>
</protein>
<accession>A0A2K3PF72</accession>